<dbReference type="Proteomes" id="UP000182652">
    <property type="component" value="Unassembled WGS sequence"/>
</dbReference>
<sequence length="53" mass="6393">MGHDKNDELREEHNEQDEQRQERRDGEFFEGTDGAELGSQDRRREEGNEKKHH</sequence>
<dbReference type="AlphaFoldDB" id="A0A1H4KES3"/>
<dbReference type="EMBL" id="FNSN01000003">
    <property type="protein sequence ID" value="SEB56615.1"/>
    <property type="molecule type" value="Genomic_DNA"/>
</dbReference>
<feature type="region of interest" description="Disordered" evidence="1">
    <location>
        <begin position="1"/>
        <end position="53"/>
    </location>
</feature>
<organism evidence="2 3">
    <name type="scientific">Arthrobacter woluwensis</name>
    <dbReference type="NCBI Taxonomy" id="156980"/>
    <lineage>
        <taxon>Bacteria</taxon>
        <taxon>Bacillati</taxon>
        <taxon>Actinomycetota</taxon>
        <taxon>Actinomycetes</taxon>
        <taxon>Micrococcales</taxon>
        <taxon>Micrococcaceae</taxon>
        <taxon>Arthrobacter</taxon>
    </lineage>
</organism>
<keyword evidence="3" id="KW-1185">Reference proteome</keyword>
<evidence type="ECO:0000313" key="2">
    <source>
        <dbReference type="EMBL" id="SEB56615.1"/>
    </source>
</evidence>
<proteinExistence type="predicted"/>
<evidence type="ECO:0000256" key="1">
    <source>
        <dbReference type="SAM" id="MobiDB-lite"/>
    </source>
</evidence>
<evidence type="ECO:0000313" key="3">
    <source>
        <dbReference type="Proteomes" id="UP000182652"/>
    </source>
</evidence>
<accession>A0A1H4KES3</accession>
<feature type="compositionally biased region" description="Basic and acidic residues" evidence="1">
    <location>
        <begin position="39"/>
        <end position="53"/>
    </location>
</feature>
<dbReference type="RefSeq" id="WP_157412731.1">
    <property type="nucleotide sequence ID" value="NZ_FNSN01000003.1"/>
</dbReference>
<reference evidence="2 3" key="1">
    <citation type="submission" date="2016-10" db="EMBL/GenBank/DDBJ databases">
        <authorList>
            <person name="de Groot N.N."/>
        </authorList>
    </citation>
    <scope>NUCLEOTIDE SEQUENCE [LARGE SCALE GENOMIC DNA]</scope>
    <source>
        <strain evidence="2 3">DSM 10495</strain>
    </source>
</reference>
<name>A0A1H4KES3_9MICC</name>
<protein>
    <submittedName>
        <fullName evidence="2">Uncharacterized protein</fullName>
    </submittedName>
</protein>
<gene>
    <name evidence="2" type="ORF">SAMN04489745_0594</name>
</gene>
<feature type="compositionally biased region" description="Basic and acidic residues" evidence="1">
    <location>
        <begin position="1"/>
        <end position="27"/>
    </location>
</feature>